<feature type="coiled-coil region" evidence="7">
    <location>
        <begin position="575"/>
        <end position="602"/>
    </location>
</feature>
<feature type="compositionally biased region" description="Low complexity" evidence="8">
    <location>
        <begin position="340"/>
        <end position="358"/>
    </location>
</feature>
<dbReference type="Proteomes" id="UP000241890">
    <property type="component" value="Unassembled WGS sequence"/>
</dbReference>
<keyword evidence="6 7" id="KW-0175">Coiled coil</keyword>
<dbReference type="SUPFAM" id="SSF57850">
    <property type="entry name" value="RING/U-box"/>
    <property type="match status" value="1"/>
</dbReference>
<feature type="compositionally biased region" description="Low complexity" evidence="8">
    <location>
        <begin position="8"/>
        <end position="17"/>
    </location>
</feature>
<dbReference type="EMBL" id="BEYU01000031">
    <property type="protein sequence ID" value="GBG27478.1"/>
    <property type="molecule type" value="Genomic_DNA"/>
</dbReference>
<keyword evidence="10" id="KW-1185">Reference proteome</keyword>
<dbReference type="GO" id="GO:0061630">
    <property type="term" value="F:ubiquitin protein ligase activity"/>
    <property type="evidence" value="ECO:0007669"/>
    <property type="project" value="UniProtKB-EC"/>
</dbReference>
<evidence type="ECO:0000256" key="2">
    <source>
        <dbReference type="ARBA" id="ARBA00022723"/>
    </source>
</evidence>
<accession>A0A2R5GCN8</accession>
<dbReference type="GO" id="GO:0008270">
    <property type="term" value="F:zinc ion binding"/>
    <property type="evidence" value="ECO:0007669"/>
    <property type="project" value="UniProtKB-KW"/>
</dbReference>
<keyword evidence="6" id="KW-0833">Ubl conjugation pathway</keyword>
<evidence type="ECO:0000313" key="9">
    <source>
        <dbReference type="EMBL" id="GBG27478.1"/>
    </source>
</evidence>
<gene>
    <name evidence="9" type="ORF">FCC1311_037002</name>
</gene>
<dbReference type="GO" id="GO:0033503">
    <property type="term" value="C:HULC complex"/>
    <property type="evidence" value="ECO:0007669"/>
    <property type="project" value="TreeGrafter"/>
</dbReference>
<feature type="region of interest" description="Disordered" evidence="8">
    <location>
        <begin position="1"/>
        <end position="73"/>
    </location>
</feature>
<reference evidence="9 10" key="1">
    <citation type="submission" date="2017-12" db="EMBL/GenBank/DDBJ databases">
        <title>Sequencing, de novo assembly and annotation of complete genome of a new Thraustochytrid species, strain FCC1311.</title>
        <authorList>
            <person name="Sedici K."/>
            <person name="Godart F."/>
            <person name="Aiese Cigliano R."/>
            <person name="Sanseverino W."/>
            <person name="Barakat M."/>
            <person name="Ortet P."/>
            <person name="Marechal E."/>
            <person name="Cagnac O."/>
            <person name="Amato A."/>
        </authorList>
    </citation>
    <scope>NUCLEOTIDE SEQUENCE [LARGE SCALE GENOMIC DNA]</scope>
</reference>
<comment type="pathway">
    <text evidence="6">Protein modification; protein ubiquitination.</text>
</comment>
<proteinExistence type="inferred from homology"/>
<protein>
    <recommendedName>
        <fullName evidence="6">E3 ubiquitin protein ligase</fullName>
        <ecNumber evidence="6">2.3.2.27</ecNumber>
    </recommendedName>
</protein>
<organism evidence="9 10">
    <name type="scientific">Hondaea fermentalgiana</name>
    <dbReference type="NCBI Taxonomy" id="2315210"/>
    <lineage>
        <taxon>Eukaryota</taxon>
        <taxon>Sar</taxon>
        <taxon>Stramenopiles</taxon>
        <taxon>Bigyra</taxon>
        <taxon>Labyrinthulomycetes</taxon>
        <taxon>Thraustochytrida</taxon>
        <taxon>Thraustochytriidae</taxon>
        <taxon>Hondaea</taxon>
    </lineage>
</organism>
<keyword evidence="5 6" id="KW-0539">Nucleus</keyword>
<dbReference type="EC" id="2.3.2.27" evidence="6"/>
<comment type="caution">
    <text evidence="9">The sequence shown here is derived from an EMBL/GenBank/DDBJ whole genome shotgun (WGS) entry which is preliminary data.</text>
</comment>
<sequence length="866" mass="96623">MKRKLDQGAEGAAAASADVEEDEEQKNQEQSNGGEETAVKGKGKSKKKKLNPIGKLPDTQSTKEQLLHKNRELAVKARRLREKLKKSNSKLQSLGAKAQTFDDSLSCVTRALDALVAEGLSLLGEKLDVKLDPAGSGYADMDKEAVASLGKPSSPEDFARMLLGRQTHDILSRRVSEAVLNAKADDDDDDDDDDGEGGSNSVKRLLDLPSLVDKEVSRKSKLALALLRAIVERLLGVGANPDRERAVKSLLGSASGAEAAELRAKLRAADERCKLFADRILHLETQARKLQDQTEDAEIDQRTWMHRLAAVCTESLHEGTLGSTVEVLKEKGVMKQEDLAAASSSNASARQSQGAAAADSKDAQDEAARQSEEKAEANEAEELASERLREIEQILEEKKKLIDELERLRAEFKQQETAATAAGGAARNGAGVDARAVEDLEAEVNRLKAQLDQTTEAESKEREMVQTVRRTMAQLETTTAETLAQHTQEYARQVKEAEAKFIAQLGDLEQAKVDQEKLLVLEKQLEEYKIIAQTRQTELNAARTELKVLKESPPAKHDEALRARLEEAAKGQWPEDEEKRTAAQLRTELEAARAELGNSKESLAAVLQDLEATTSAFPEIEAQKERILHEVAAMRELSAEKSNRFIRLDQDFERAKKDLRVKAKELDELRRVLGDHDEQYRILQTQYAATEEAMARSEEYSRTTYAMYQDLAKDREAIRTRFSALDAEANGLRTTIHDLEHKNAEFRKAKEEAEHQSRRAAEQLRKVKAKLERSRAAAVPSHLNPSEAASDVELRLSAMENALRCPLRSEYWRDAVIVKCGHSFSKKALYDNLEKRNRKCPHCKALYNKQDVLDMIPPYQRNDYDD</sequence>
<feature type="coiled-coil region" evidence="7">
    <location>
        <begin position="736"/>
        <end position="777"/>
    </location>
</feature>
<keyword evidence="4 6" id="KW-0862">Zinc</keyword>
<dbReference type="OrthoDB" id="10266039at2759"/>
<evidence type="ECO:0000256" key="7">
    <source>
        <dbReference type="SAM" id="Coils"/>
    </source>
</evidence>
<keyword evidence="3 6" id="KW-0863">Zinc-finger</keyword>
<comment type="subcellular location">
    <subcellularLocation>
        <location evidence="1 6">Nucleus</location>
    </subcellularLocation>
</comment>
<dbReference type="GO" id="GO:0016567">
    <property type="term" value="P:protein ubiquitination"/>
    <property type="evidence" value="ECO:0007669"/>
    <property type="project" value="UniProtKB-UniRule"/>
</dbReference>
<evidence type="ECO:0000256" key="3">
    <source>
        <dbReference type="ARBA" id="ARBA00022771"/>
    </source>
</evidence>
<feature type="region of interest" description="Disordered" evidence="8">
    <location>
        <begin position="181"/>
        <end position="201"/>
    </location>
</feature>
<dbReference type="InterPro" id="IPR013956">
    <property type="entry name" value="E3_ubiquit_lig_Bre1"/>
</dbReference>
<evidence type="ECO:0000256" key="5">
    <source>
        <dbReference type="ARBA" id="ARBA00023242"/>
    </source>
</evidence>
<feature type="compositionally biased region" description="Basic and acidic residues" evidence="8">
    <location>
        <begin position="359"/>
        <end position="377"/>
    </location>
</feature>
<dbReference type="AlphaFoldDB" id="A0A2R5GCN8"/>
<comment type="similarity">
    <text evidence="6">Belongs to the BRE1 family.</text>
</comment>
<feature type="compositionally biased region" description="Basic residues" evidence="8">
    <location>
        <begin position="41"/>
        <end position="50"/>
    </location>
</feature>
<evidence type="ECO:0000256" key="1">
    <source>
        <dbReference type="ARBA" id="ARBA00004123"/>
    </source>
</evidence>
<dbReference type="PANTHER" id="PTHR23163">
    <property type="entry name" value="RING FINGER PROTEIN-RELATED"/>
    <property type="match status" value="1"/>
</dbReference>
<dbReference type="PANTHER" id="PTHR23163:SF0">
    <property type="entry name" value="E3 UBIQUITIN-PROTEIN LIGASE BRE1"/>
    <property type="match status" value="1"/>
</dbReference>
<keyword evidence="6" id="KW-0808">Transferase</keyword>
<name>A0A2R5GCN8_9STRA</name>
<feature type="compositionally biased region" description="Acidic residues" evidence="8">
    <location>
        <begin position="185"/>
        <end position="196"/>
    </location>
</feature>
<keyword evidence="6" id="KW-0156">Chromatin regulator</keyword>
<feature type="region of interest" description="Disordered" evidence="8">
    <location>
        <begin position="339"/>
        <end position="384"/>
    </location>
</feature>
<evidence type="ECO:0000313" key="10">
    <source>
        <dbReference type="Proteomes" id="UP000241890"/>
    </source>
</evidence>
<feature type="coiled-coil region" evidence="7">
    <location>
        <begin position="652"/>
        <end position="686"/>
    </location>
</feature>
<dbReference type="UniPathway" id="UPA00143"/>
<evidence type="ECO:0000256" key="6">
    <source>
        <dbReference type="RuleBase" id="RU365038"/>
    </source>
</evidence>
<keyword evidence="2 6" id="KW-0479">Metal-binding</keyword>
<evidence type="ECO:0000256" key="8">
    <source>
        <dbReference type="SAM" id="MobiDB-lite"/>
    </source>
</evidence>
<evidence type="ECO:0000256" key="4">
    <source>
        <dbReference type="ARBA" id="ARBA00022833"/>
    </source>
</evidence>
<dbReference type="InterPro" id="IPR013083">
    <property type="entry name" value="Znf_RING/FYVE/PHD"/>
</dbReference>
<comment type="catalytic activity">
    <reaction evidence="6">
        <text>S-ubiquitinyl-[E2 ubiquitin-conjugating enzyme]-L-cysteine + [acceptor protein]-L-lysine = [E2 ubiquitin-conjugating enzyme]-L-cysteine + N(6)-ubiquitinyl-[acceptor protein]-L-lysine.</text>
        <dbReference type="EC" id="2.3.2.27"/>
    </reaction>
</comment>
<dbReference type="InParanoid" id="A0A2R5GCN8"/>
<dbReference type="GO" id="GO:0005634">
    <property type="term" value="C:nucleus"/>
    <property type="evidence" value="ECO:0007669"/>
    <property type="project" value="UniProtKB-SubCell"/>
</dbReference>
<dbReference type="GO" id="GO:0006325">
    <property type="term" value="P:chromatin organization"/>
    <property type="evidence" value="ECO:0007669"/>
    <property type="project" value="UniProtKB-KW"/>
</dbReference>
<dbReference type="Gene3D" id="3.30.40.10">
    <property type="entry name" value="Zinc/RING finger domain, C3HC4 (zinc finger)"/>
    <property type="match status" value="1"/>
</dbReference>